<proteinExistence type="predicted"/>
<dbReference type="Gene3D" id="3.30.160.170">
    <property type="entry name" value="FlaG-like"/>
    <property type="match status" value="1"/>
</dbReference>
<gene>
    <name evidence="1" type="ORF">ND2E_3258</name>
</gene>
<dbReference type="InterPro" id="IPR005186">
    <property type="entry name" value="FlaG"/>
</dbReference>
<protein>
    <submittedName>
        <fullName evidence="1">Flagellar protein FlaG protein</fullName>
    </submittedName>
</protein>
<dbReference type="Proteomes" id="UP000029843">
    <property type="component" value="Unassembled WGS sequence"/>
</dbReference>
<keyword evidence="1" id="KW-0282">Flagellum</keyword>
<dbReference type="OrthoDB" id="5741693at2"/>
<keyword evidence="1" id="KW-0966">Cell projection</keyword>
<accession>A0A099KP21</accession>
<dbReference type="Pfam" id="PF03646">
    <property type="entry name" value="FlaG"/>
    <property type="match status" value="1"/>
</dbReference>
<dbReference type="PATRIC" id="fig|28229.4.peg.2308"/>
<evidence type="ECO:0000313" key="2">
    <source>
        <dbReference type="Proteomes" id="UP000029843"/>
    </source>
</evidence>
<sequence>MSVIENRADVNLANLTSEFQKTADSTVPVNNIKIEQHLVNEKDQVDNKNEKDLAANQAVLTPQQLEKVAQQLQDFVGEMNRGLEFSVDKDSGRDVIKVIDKSSGDLVKQYPSEEVLTLVAKLSDMVGGFVDAKV</sequence>
<name>A0A099KP21_COLPS</name>
<evidence type="ECO:0000313" key="1">
    <source>
        <dbReference type="EMBL" id="KGJ91393.1"/>
    </source>
</evidence>
<keyword evidence="1" id="KW-0969">Cilium</keyword>
<comment type="caution">
    <text evidence="1">The sequence shown here is derived from an EMBL/GenBank/DDBJ whole genome shotgun (WGS) entry which is preliminary data.</text>
</comment>
<dbReference type="InterPro" id="IPR035924">
    <property type="entry name" value="FlaG-like_sf"/>
</dbReference>
<organism evidence="1 2">
    <name type="scientific">Colwellia psychrerythraea</name>
    <name type="common">Vibrio psychroerythus</name>
    <dbReference type="NCBI Taxonomy" id="28229"/>
    <lineage>
        <taxon>Bacteria</taxon>
        <taxon>Pseudomonadati</taxon>
        <taxon>Pseudomonadota</taxon>
        <taxon>Gammaproteobacteria</taxon>
        <taxon>Alteromonadales</taxon>
        <taxon>Colwelliaceae</taxon>
        <taxon>Colwellia</taxon>
    </lineage>
</organism>
<dbReference type="EMBL" id="JQED01000029">
    <property type="protein sequence ID" value="KGJ91393.1"/>
    <property type="molecule type" value="Genomic_DNA"/>
</dbReference>
<dbReference type="PANTHER" id="PTHR37166">
    <property type="entry name" value="PROTEIN FLAG"/>
    <property type="match status" value="1"/>
</dbReference>
<dbReference type="PANTHER" id="PTHR37166:SF1">
    <property type="entry name" value="PROTEIN FLAG"/>
    <property type="match status" value="1"/>
</dbReference>
<dbReference type="RefSeq" id="WP_033094018.1">
    <property type="nucleotide sequence ID" value="NZ_JQED01000029.1"/>
</dbReference>
<dbReference type="AlphaFoldDB" id="A0A099KP21"/>
<dbReference type="SUPFAM" id="SSF160214">
    <property type="entry name" value="FlaG-like"/>
    <property type="match status" value="1"/>
</dbReference>
<reference evidence="1 2" key="1">
    <citation type="submission" date="2014-08" db="EMBL/GenBank/DDBJ databases">
        <title>Genomic and Phenotypic Diversity of Colwellia psychrerythraea strains from Disparate Marine Basins.</title>
        <authorList>
            <person name="Techtmann S.M."/>
            <person name="Stelling S.C."/>
            <person name="Utturkar S.M."/>
            <person name="Alshibli N."/>
            <person name="Harris A."/>
            <person name="Brown S.D."/>
            <person name="Hazen T.C."/>
        </authorList>
    </citation>
    <scope>NUCLEOTIDE SEQUENCE [LARGE SCALE GENOMIC DNA]</scope>
    <source>
        <strain evidence="1 2">ND2E</strain>
    </source>
</reference>